<feature type="domain" description="HTH marR-type" evidence="1">
    <location>
        <begin position="6"/>
        <end position="151"/>
    </location>
</feature>
<dbReference type="PANTHER" id="PTHR33164">
    <property type="entry name" value="TRANSCRIPTIONAL REGULATOR, MARR FAMILY"/>
    <property type="match status" value="1"/>
</dbReference>
<evidence type="ECO:0000313" key="3">
    <source>
        <dbReference type="Proteomes" id="UP000193200"/>
    </source>
</evidence>
<dbReference type="EMBL" id="FWFR01000001">
    <property type="protein sequence ID" value="SLN30633.1"/>
    <property type="molecule type" value="Genomic_DNA"/>
</dbReference>
<gene>
    <name evidence="2" type="ORF">OCH7691_01076</name>
</gene>
<sequence length="167" mass="18002">MNMDETRQQRSSLRKAAARVGGVCAGWNSRFAARRISAFLDARMAEAGLSISQFSLLILIATGDDDSLGSLARRGRLDQSTLSRNLAVLTREGLVENARSEVDRRMRAIRLTDAGADRLRAALPVWEAAHAALEQVLDVDLARQLARAAGRPALDIPNPEDGDGPAA</sequence>
<keyword evidence="3" id="KW-1185">Reference proteome</keyword>
<dbReference type="SUPFAM" id="SSF46785">
    <property type="entry name" value="Winged helix' DNA-binding domain"/>
    <property type="match status" value="1"/>
</dbReference>
<dbReference type="InterPro" id="IPR036390">
    <property type="entry name" value="WH_DNA-bd_sf"/>
</dbReference>
<dbReference type="PROSITE" id="PS50995">
    <property type="entry name" value="HTH_MARR_2"/>
    <property type="match status" value="1"/>
</dbReference>
<evidence type="ECO:0000313" key="2">
    <source>
        <dbReference type="EMBL" id="SLN30633.1"/>
    </source>
</evidence>
<organism evidence="2 3">
    <name type="scientific">Oceanibacterium hippocampi</name>
    <dbReference type="NCBI Taxonomy" id="745714"/>
    <lineage>
        <taxon>Bacteria</taxon>
        <taxon>Pseudomonadati</taxon>
        <taxon>Pseudomonadota</taxon>
        <taxon>Alphaproteobacteria</taxon>
        <taxon>Sneathiellales</taxon>
        <taxon>Sneathiellaceae</taxon>
        <taxon>Oceanibacterium</taxon>
    </lineage>
</organism>
<dbReference type="GO" id="GO:0003700">
    <property type="term" value="F:DNA-binding transcription factor activity"/>
    <property type="evidence" value="ECO:0007669"/>
    <property type="project" value="InterPro"/>
</dbReference>
<dbReference type="GO" id="GO:0006950">
    <property type="term" value="P:response to stress"/>
    <property type="evidence" value="ECO:0007669"/>
    <property type="project" value="TreeGrafter"/>
</dbReference>
<dbReference type="AlphaFoldDB" id="A0A1Y5S269"/>
<dbReference type="PANTHER" id="PTHR33164:SF105">
    <property type="entry name" value="TRANSCRIPTIONAL REPRESSOR PROTEIN-RELATED"/>
    <property type="match status" value="1"/>
</dbReference>
<dbReference type="Gene3D" id="1.10.10.10">
    <property type="entry name" value="Winged helix-like DNA-binding domain superfamily/Winged helix DNA-binding domain"/>
    <property type="match status" value="1"/>
</dbReference>
<dbReference type="Pfam" id="PF12802">
    <property type="entry name" value="MarR_2"/>
    <property type="match status" value="1"/>
</dbReference>
<dbReference type="InParanoid" id="A0A1Y5S269"/>
<proteinExistence type="predicted"/>
<dbReference type="InterPro" id="IPR000835">
    <property type="entry name" value="HTH_MarR-typ"/>
</dbReference>
<name>A0A1Y5S269_9PROT</name>
<dbReference type="SMART" id="SM00347">
    <property type="entry name" value="HTH_MARR"/>
    <property type="match status" value="1"/>
</dbReference>
<dbReference type="Proteomes" id="UP000193200">
    <property type="component" value="Unassembled WGS sequence"/>
</dbReference>
<dbReference type="InterPro" id="IPR036388">
    <property type="entry name" value="WH-like_DNA-bd_sf"/>
</dbReference>
<evidence type="ECO:0000259" key="1">
    <source>
        <dbReference type="PROSITE" id="PS50995"/>
    </source>
</evidence>
<dbReference type="InterPro" id="IPR039422">
    <property type="entry name" value="MarR/SlyA-like"/>
</dbReference>
<protein>
    <submittedName>
        <fullName evidence="2">MarR family protein</fullName>
    </submittedName>
</protein>
<reference evidence="2 3" key="1">
    <citation type="submission" date="2017-03" db="EMBL/GenBank/DDBJ databases">
        <authorList>
            <person name="Afonso C.L."/>
            <person name="Miller P.J."/>
            <person name="Scott M.A."/>
            <person name="Spackman E."/>
            <person name="Goraichik I."/>
            <person name="Dimitrov K.M."/>
            <person name="Suarez D.L."/>
            <person name="Swayne D.E."/>
        </authorList>
    </citation>
    <scope>NUCLEOTIDE SEQUENCE [LARGE SCALE GENOMIC DNA]</scope>
    <source>
        <strain evidence="2 3">CECT 7691</strain>
    </source>
</reference>
<dbReference type="RefSeq" id="WP_217807810.1">
    <property type="nucleotide sequence ID" value="NZ_FWFR01000001.1"/>
</dbReference>
<accession>A0A1Y5S269</accession>